<keyword evidence="1" id="KW-0732">Signal</keyword>
<evidence type="ECO:0000313" key="2">
    <source>
        <dbReference type="EMBL" id="RUO57759.1"/>
    </source>
</evidence>
<sequence length="170" mass="19176">MNKKKVWGSLPALLMVSTFFFTHASAQQREGWIEIHADRFDRVEAFFLENGCEFYQNAAFIYDSGSARFISKAEVKEVLPADADLFMEHGCSIEVSPKALSQVLSYDKRIPENTKVILFFDLAVAQDGSSVIHMLSDDLKSAYKARLAGLSKINKFEKYKVVTSLTGYNQ</sequence>
<dbReference type="OrthoDB" id="6409619at2"/>
<keyword evidence="3" id="KW-1185">Reference proteome</keyword>
<dbReference type="RefSeq" id="WP_110572922.1">
    <property type="nucleotide sequence ID" value="NZ_PIPV01000002.1"/>
</dbReference>
<evidence type="ECO:0000313" key="3">
    <source>
        <dbReference type="Proteomes" id="UP000287330"/>
    </source>
</evidence>
<gene>
    <name evidence="2" type="ORF">CWE25_04640</name>
</gene>
<protein>
    <submittedName>
        <fullName evidence="2">Uncharacterized protein</fullName>
    </submittedName>
</protein>
<reference evidence="3" key="1">
    <citation type="journal article" date="2018" name="Front. Microbiol.">
        <title>Genome-Based Analysis Reveals the Taxonomy and Diversity of the Family Idiomarinaceae.</title>
        <authorList>
            <person name="Liu Y."/>
            <person name="Lai Q."/>
            <person name="Shao Z."/>
        </authorList>
    </citation>
    <scope>NUCLEOTIDE SEQUENCE [LARGE SCALE GENOMIC DNA]</scope>
    <source>
        <strain evidence="3">F23</strain>
    </source>
</reference>
<feature type="signal peptide" evidence="1">
    <location>
        <begin position="1"/>
        <end position="26"/>
    </location>
</feature>
<dbReference type="Proteomes" id="UP000287330">
    <property type="component" value="Unassembled WGS sequence"/>
</dbReference>
<dbReference type="EMBL" id="PIPV01000002">
    <property type="protein sequence ID" value="RUO57759.1"/>
    <property type="molecule type" value="Genomic_DNA"/>
</dbReference>
<feature type="chain" id="PRO_5019278927" evidence="1">
    <location>
        <begin position="27"/>
        <end position="170"/>
    </location>
</feature>
<evidence type="ECO:0000256" key="1">
    <source>
        <dbReference type="SAM" id="SignalP"/>
    </source>
</evidence>
<name>A0A432Y9U9_9GAMM</name>
<dbReference type="AlphaFoldDB" id="A0A432Y9U9"/>
<comment type="caution">
    <text evidence="2">The sequence shown here is derived from an EMBL/GenBank/DDBJ whole genome shotgun (WGS) entry which is preliminary data.</text>
</comment>
<proteinExistence type="predicted"/>
<organism evidence="2 3">
    <name type="scientific">Idiomarina fontislapidosi</name>
    <dbReference type="NCBI Taxonomy" id="263723"/>
    <lineage>
        <taxon>Bacteria</taxon>
        <taxon>Pseudomonadati</taxon>
        <taxon>Pseudomonadota</taxon>
        <taxon>Gammaproteobacteria</taxon>
        <taxon>Alteromonadales</taxon>
        <taxon>Idiomarinaceae</taxon>
        <taxon>Idiomarina</taxon>
    </lineage>
</organism>
<accession>A0A432Y9U9</accession>